<dbReference type="GO" id="GO:0016036">
    <property type="term" value="P:cellular response to phosphate starvation"/>
    <property type="evidence" value="ECO:0007669"/>
    <property type="project" value="TreeGrafter"/>
</dbReference>
<proteinExistence type="predicted"/>
<comment type="caution">
    <text evidence="3">The sequence shown here is derived from an EMBL/GenBank/DDBJ whole genome shotgun (WGS) entry which is preliminary data.</text>
</comment>
<dbReference type="GO" id="GO:0000822">
    <property type="term" value="F:inositol hexakisphosphate binding"/>
    <property type="evidence" value="ECO:0007669"/>
    <property type="project" value="TreeGrafter"/>
</dbReference>
<dbReference type="GO" id="GO:0005886">
    <property type="term" value="C:plasma membrane"/>
    <property type="evidence" value="ECO:0007669"/>
    <property type="project" value="TreeGrafter"/>
</dbReference>
<reference evidence="3 4" key="1">
    <citation type="submission" date="2016-07" db="EMBL/GenBank/DDBJ databases">
        <title>Pervasive Adenine N6-methylation of Active Genes in Fungi.</title>
        <authorList>
            <consortium name="DOE Joint Genome Institute"/>
            <person name="Mondo S.J."/>
            <person name="Dannebaum R.O."/>
            <person name="Kuo R.C."/>
            <person name="Labutti K."/>
            <person name="Haridas S."/>
            <person name="Kuo A."/>
            <person name="Salamov A."/>
            <person name="Ahrendt S.R."/>
            <person name="Lipzen A."/>
            <person name="Sullivan W."/>
            <person name="Andreopoulos W.B."/>
            <person name="Clum A."/>
            <person name="Lindquist E."/>
            <person name="Daum C."/>
            <person name="Ramamoorthy G.K."/>
            <person name="Gryganskyi A."/>
            <person name="Culley D."/>
            <person name="Magnuson J.K."/>
            <person name="James T.Y."/>
            <person name="O'Malley M.A."/>
            <person name="Stajich J.E."/>
            <person name="Spatafora J.W."/>
            <person name="Visel A."/>
            <person name="Grigoriev I.V."/>
        </authorList>
    </citation>
    <scope>NUCLEOTIDE SEQUENCE [LARGE SCALE GENOMIC DNA]</scope>
    <source>
        <strain evidence="3 4">CBS 931.73</strain>
    </source>
</reference>
<organism evidence="3 4">
    <name type="scientific">Basidiobolus meristosporus CBS 931.73</name>
    <dbReference type="NCBI Taxonomy" id="1314790"/>
    <lineage>
        <taxon>Eukaryota</taxon>
        <taxon>Fungi</taxon>
        <taxon>Fungi incertae sedis</taxon>
        <taxon>Zoopagomycota</taxon>
        <taxon>Entomophthoromycotina</taxon>
        <taxon>Basidiobolomycetes</taxon>
        <taxon>Basidiobolales</taxon>
        <taxon>Basidiobolaceae</taxon>
        <taxon>Basidiobolus</taxon>
    </lineage>
</organism>
<gene>
    <name evidence="3" type="ORF">K493DRAFT_403437</name>
</gene>
<dbReference type="GO" id="GO:0005794">
    <property type="term" value="C:Golgi apparatus"/>
    <property type="evidence" value="ECO:0007669"/>
    <property type="project" value="TreeGrafter"/>
</dbReference>
<dbReference type="Pfam" id="PF03105">
    <property type="entry name" value="SPX"/>
    <property type="match status" value="2"/>
</dbReference>
<feature type="coiled-coil region" evidence="1">
    <location>
        <begin position="134"/>
        <end position="168"/>
    </location>
</feature>
<dbReference type="Proteomes" id="UP000193498">
    <property type="component" value="Unassembled WGS sequence"/>
</dbReference>
<dbReference type="InParanoid" id="A0A1Y1ZEL2"/>
<protein>
    <submittedName>
        <fullName evidence="3">SPX-domain-containing protein</fullName>
    </submittedName>
</protein>
<dbReference type="PANTHER" id="PTHR10783:SF103">
    <property type="entry name" value="SOLUTE CARRIER FAMILY 53 MEMBER 1"/>
    <property type="match status" value="1"/>
</dbReference>
<name>A0A1Y1ZEL2_9FUNG</name>
<keyword evidence="4" id="KW-1185">Reference proteome</keyword>
<accession>A0A1Y1ZEL2</accession>
<evidence type="ECO:0000313" key="3">
    <source>
        <dbReference type="EMBL" id="ORY08265.1"/>
    </source>
</evidence>
<evidence type="ECO:0000313" key="4">
    <source>
        <dbReference type="Proteomes" id="UP000193498"/>
    </source>
</evidence>
<evidence type="ECO:0000256" key="1">
    <source>
        <dbReference type="SAM" id="Coils"/>
    </source>
</evidence>
<keyword evidence="1" id="KW-0175">Coiled coil</keyword>
<sequence>MKFAKYLETESVPEWKQKYIDYKALKKALRHIEEKQGPLDKNNAQSTDAMPVAPIFGIFFAETHKHPRTKTTNALSMGSYTLDMAETFARRSPEERSFFDLLDKELEKICQFYEEKEKEAVKRLYALREQVLVLEAAISGLEEVERRREEIAANEKELKQKLEKALLEFYRSVELLKNYKILNHTGFMKILKKFEKTTNWKCSKLYMHKAERRNFVASTVLDKIIAQTETLYTEIFDGDSRKKAMDSLRIPDLKKRVCGFVLVQVPKD</sequence>
<dbReference type="AlphaFoldDB" id="A0A1Y1ZEL2"/>
<dbReference type="GO" id="GO:0006817">
    <property type="term" value="P:phosphate ion transport"/>
    <property type="evidence" value="ECO:0007669"/>
    <property type="project" value="TreeGrafter"/>
</dbReference>
<dbReference type="PANTHER" id="PTHR10783">
    <property type="entry name" value="XENOTROPIC AND POLYTROPIC RETROVIRUS RECEPTOR 1-RELATED"/>
    <property type="match status" value="1"/>
</dbReference>
<dbReference type="EMBL" id="MCFE01000002">
    <property type="protein sequence ID" value="ORY08265.1"/>
    <property type="molecule type" value="Genomic_DNA"/>
</dbReference>
<dbReference type="InterPro" id="IPR004331">
    <property type="entry name" value="SPX_dom"/>
</dbReference>
<dbReference type="STRING" id="1314790.A0A1Y1ZEL2"/>
<dbReference type="PROSITE" id="PS51382">
    <property type="entry name" value="SPX"/>
    <property type="match status" value="1"/>
</dbReference>
<dbReference type="OrthoDB" id="9970435at2759"/>
<feature type="domain" description="SPX" evidence="2">
    <location>
        <begin position="1"/>
        <end position="208"/>
    </location>
</feature>
<dbReference type="CDD" id="cd14475">
    <property type="entry name" value="SPX_SYG1_like"/>
    <property type="match status" value="1"/>
</dbReference>
<evidence type="ECO:0000259" key="2">
    <source>
        <dbReference type="PROSITE" id="PS51382"/>
    </source>
</evidence>